<accession>A0AAD7L759</accession>
<dbReference type="Proteomes" id="UP001163823">
    <property type="component" value="Chromosome 11"/>
</dbReference>
<evidence type="ECO:0000256" key="1">
    <source>
        <dbReference type="SAM" id="MobiDB-lite"/>
    </source>
</evidence>
<proteinExistence type="predicted"/>
<dbReference type="EMBL" id="JARAOO010000011">
    <property type="protein sequence ID" value="KAJ7951865.1"/>
    <property type="molecule type" value="Genomic_DNA"/>
</dbReference>
<dbReference type="PANTHER" id="PTHR31197">
    <property type="entry name" value="OS01G0612600 PROTEIN"/>
    <property type="match status" value="1"/>
</dbReference>
<dbReference type="Pfam" id="PF07800">
    <property type="entry name" value="DUF1644"/>
    <property type="match status" value="1"/>
</dbReference>
<keyword evidence="3" id="KW-1185">Reference proteome</keyword>
<comment type="caution">
    <text evidence="2">The sequence shown here is derived from an EMBL/GenBank/DDBJ whole genome shotgun (WGS) entry which is preliminary data.</text>
</comment>
<feature type="region of interest" description="Disordered" evidence="1">
    <location>
        <begin position="1"/>
        <end position="34"/>
    </location>
</feature>
<feature type="region of interest" description="Disordered" evidence="1">
    <location>
        <begin position="224"/>
        <end position="318"/>
    </location>
</feature>
<reference evidence="2" key="1">
    <citation type="journal article" date="2023" name="Science">
        <title>Elucidation of the pathway for biosynthesis of saponin adjuvants from the soapbark tree.</title>
        <authorList>
            <person name="Reed J."/>
            <person name="Orme A."/>
            <person name="El-Demerdash A."/>
            <person name="Owen C."/>
            <person name="Martin L.B.B."/>
            <person name="Misra R.C."/>
            <person name="Kikuchi S."/>
            <person name="Rejzek M."/>
            <person name="Martin A.C."/>
            <person name="Harkess A."/>
            <person name="Leebens-Mack J."/>
            <person name="Louveau T."/>
            <person name="Stephenson M.J."/>
            <person name="Osbourn A."/>
        </authorList>
    </citation>
    <scope>NUCLEOTIDE SEQUENCE</scope>
    <source>
        <strain evidence="2">S10</strain>
    </source>
</reference>
<dbReference type="Gene3D" id="3.30.40.10">
    <property type="entry name" value="Zinc/RING finger domain, C3HC4 (zinc finger)"/>
    <property type="match status" value="1"/>
</dbReference>
<evidence type="ECO:0000313" key="2">
    <source>
        <dbReference type="EMBL" id="KAJ7951865.1"/>
    </source>
</evidence>
<feature type="compositionally biased region" description="Polar residues" evidence="1">
    <location>
        <begin position="232"/>
        <end position="251"/>
    </location>
</feature>
<feature type="compositionally biased region" description="Basic and acidic residues" evidence="1">
    <location>
        <begin position="252"/>
        <end position="263"/>
    </location>
</feature>
<dbReference type="KEGG" id="qsa:O6P43_027847"/>
<feature type="compositionally biased region" description="Polar residues" evidence="1">
    <location>
        <begin position="298"/>
        <end position="310"/>
    </location>
</feature>
<feature type="region of interest" description="Disordered" evidence="1">
    <location>
        <begin position="111"/>
        <end position="131"/>
    </location>
</feature>
<dbReference type="InterPro" id="IPR013083">
    <property type="entry name" value="Znf_RING/FYVE/PHD"/>
</dbReference>
<name>A0AAD7L759_QUISA</name>
<evidence type="ECO:0000313" key="3">
    <source>
        <dbReference type="Proteomes" id="UP001163823"/>
    </source>
</evidence>
<gene>
    <name evidence="2" type="ORF">O6P43_027847</name>
</gene>
<sequence length="352" mass="40561">MPKVRRLHSSSVDHSRASPYASISKNVEQDKPVDSLKSVEDVANAKEWEEARCPICMEHPHNAVLLKCASYEMGCRPYMCNTSYRHSNCLDQFCKSDAPYLSSEILQEIPLTSTPSHRSQNQSQPGHIWRSGSQLQPKLACPLCRGEIYGYVVLDPARKYMNAKPRSCSAETCDFCGTYSELRKHARSEHPAVRPSVVDPTRQREWTRLERERDFEDILSSIQAGVDEESAGDNTLSAGNREQSHTRTSGRMSREPYDADTHYRVRQRSTLSQVHDPDRNYAAGQRTNFSLVRDADTNHASSRWSTNLSSDRTRHSRQYRHELSRVPLSERIRHRQHLQEPNQRWSYYNNQP</sequence>
<organism evidence="2 3">
    <name type="scientific">Quillaja saponaria</name>
    <name type="common">Soap bark tree</name>
    <dbReference type="NCBI Taxonomy" id="32244"/>
    <lineage>
        <taxon>Eukaryota</taxon>
        <taxon>Viridiplantae</taxon>
        <taxon>Streptophyta</taxon>
        <taxon>Embryophyta</taxon>
        <taxon>Tracheophyta</taxon>
        <taxon>Spermatophyta</taxon>
        <taxon>Magnoliopsida</taxon>
        <taxon>eudicotyledons</taxon>
        <taxon>Gunneridae</taxon>
        <taxon>Pentapetalae</taxon>
        <taxon>rosids</taxon>
        <taxon>fabids</taxon>
        <taxon>Fabales</taxon>
        <taxon>Quillajaceae</taxon>
        <taxon>Quillaja</taxon>
    </lineage>
</organism>
<dbReference type="AlphaFoldDB" id="A0AAD7L759"/>
<dbReference type="PANTHER" id="PTHR31197:SF29">
    <property type="entry name" value="C2H2-TYPE DOMAIN-CONTAINING PROTEIN"/>
    <property type="match status" value="1"/>
</dbReference>
<dbReference type="InterPro" id="IPR012866">
    <property type="entry name" value="DUF1644"/>
</dbReference>
<protein>
    <submittedName>
        <fullName evidence="2">Uncharacterized protein</fullName>
    </submittedName>
</protein>